<keyword evidence="4" id="KW-1185">Reference proteome</keyword>
<dbReference type="EMBL" id="SOSA01000017">
    <property type="protein sequence ID" value="THC99470.1"/>
    <property type="molecule type" value="Genomic_DNA"/>
</dbReference>
<dbReference type="Proteomes" id="UP000308092">
    <property type="component" value="Unassembled WGS sequence"/>
</dbReference>
<evidence type="ECO:0000256" key="1">
    <source>
        <dbReference type="SAM" id="MobiDB-lite"/>
    </source>
</evidence>
<evidence type="ECO:0000256" key="2">
    <source>
        <dbReference type="SAM" id="Phobius"/>
    </source>
</evidence>
<dbReference type="VEuPathDB" id="FungiDB:EYZ11_001019"/>
<proteinExistence type="predicted"/>
<accession>A0A4V3UQK6</accession>
<dbReference type="AlphaFoldDB" id="A0A4V3UQK6"/>
<feature type="transmembrane region" description="Helical" evidence="2">
    <location>
        <begin position="54"/>
        <end position="78"/>
    </location>
</feature>
<protein>
    <recommendedName>
        <fullName evidence="5">Major facilitator superfamily (MFS) profile domain-containing protein</fullName>
    </recommendedName>
</protein>
<reference evidence="3 4" key="1">
    <citation type="submission" date="2019-03" db="EMBL/GenBank/DDBJ databases">
        <title>The genome sequence of a newly discovered highly antifungal drug resistant Aspergillus species, Aspergillus tanneri NIH 1004.</title>
        <authorList>
            <person name="Mounaud S."/>
            <person name="Singh I."/>
            <person name="Joardar V."/>
            <person name="Pakala S."/>
            <person name="Pakala S."/>
            <person name="Venepally P."/>
            <person name="Hoover J."/>
            <person name="Nierman W."/>
            <person name="Chung J."/>
            <person name="Losada L."/>
        </authorList>
    </citation>
    <scope>NUCLEOTIDE SEQUENCE [LARGE SCALE GENOMIC DNA]</scope>
    <source>
        <strain evidence="3 4">NIH1004</strain>
    </source>
</reference>
<sequence>MSLVQTLHYELGTPSESPPAPNPPVDVPLQTTPDDGQPVFERAPLTVVNKPRRVIITALIILANVAQMTVNFAGIAGGSEITKSMGIKDSYASWIAASYAYITPPHKTS</sequence>
<evidence type="ECO:0000313" key="4">
    <source>
        <dbReference type="Proteomes" id="UP000308092"/>
    </source>
</evidence>
<feature type="region of interest" description="Disordered" evidence="1">
    <location>
        <begin position="1"/>
        <end position="38"/>
    </location>
</feature>
<organism evidence="3 4">
    <name type="scientific">Aspergillus tanneri</name>
    <dbReference type="NCBI Taxonomy" id="1220188"/>
    <lineage>
        <taxon>Eukaryota</taxon>
        <taxon>Fungi</taxon>
        <taxon>Dikarya</taxon>
        <taxon>Ascomycota</taxon>
        <taxon>Pezizomycotina</taxon>
        <taxon>Eurotiomycetes</taxon>
        <taxon>Eurotiomycetidae</taxon>
        <taxon>Eurotiales</taxon>
        <taxon>Aspergillaceae</taxon>
        <taxon>Aspergillus</taxon>
        <taxon>Aspergillus subgen. Circumdati</taxon>
    </lineage>
</organism>
<name>A0A4V3UQK6_9EURO</name>
<comment type="caution">
    <text evidence="3">The sequence shown here is derived from an EMBL/GenBank/DDBJ whole genome shotgun (WGS) entry which is preliminary data.</text>
</comment>
<gene>
    <name evidence="3" type="ORF">EYZ11_001019</name>
</gene>
<feature type="compositionally biased region" description="Pro residues" evidence="1">
    <location>
        <begin position="16"/>
        <end position="26"/>
    </location>
</feature>
<keyword evidence="2" id="KW-0812">Transmembrane</keyword>
<keyword evidence="2" id="KW-0472">Membrane</keyword>
<evidence type="ECO:0008006" key="5">
    <source>
        <dbReference type="Google" id="ProtNLM"/>
    </source>
</evidence>
<evidence type="ECO:0000313" key="3">
    <source>
        <dbReference type="EMBL" id="THC99470.1"/>
    </source>
</evidence>
<keyword evidence="2" id="KW-1133">Transmembrane helix</keyword>